<organism evidence="2 3">
    <name type="scientific">Candidatus Hoaglandella endobia</name>
    <dbReference type="NCBI Taxonomy" id="1778263"/>
    <lineage>
        <taxon>Bacteria</taxon>
        <taxon>Pseudomonadati</taxon>
        <taxon>Pseudomonadota</taxon>
        <taxon>Gammaproteobacteria</taxon>
        <taxon>Enterobacterales</taxon>
        <taxon>Enterobacteriaceae</taxon>
        <taxon>Candidatus Hoaglandella</taxon>
    </lineage>
</organism>
<keyword evidence="3" id="KW-1185">Reference proteome</keyword>
<proteinExistence type="predicted"/>
<dbReference type="Proteomes" id="UP000095477">
    <property type="component" value="Chromosome I"/>
</dbReference>
<dbReference type="STRING" id="1778263.TPER_HE00236"/>
<dbReference type="PANTHER" id="PTHR43597:SF3">
    <property type="entry name" value="CYSTEINE DESULFURATION PROTEIN SUFE"/>
    <property type="match status" value="1"/>
</dbReference>
<name>A0A143WTV2_9ENTR</name>
<accession>A0A143WTV2</accession>
<dbReference type="NCBIfam" id="NF006792">
    <property type="entry name" value="PRK09296.1"/>
    <property type="match status" value="1"/>
</dbReference>
<gene>
    <name evidence="2" type="primary">sufE</name>
    <name evidence="2" type="ORF">TPER_HE00236</name>
</gene>
<reference evidence="3" key="1">
    <citation type="submission" date="2016-01" db="EMBL/GenBank/DDBJ databases">
        <authorList>
            <person name="Husnik F."/>
        </authorList>
    </citation>
    <scope>NUCLEOTIDE SEQUENCE [LARGE SCALE GENOMIC DNA]</scope>
</reference>
<dbReference type="RefSeq" id="WP_408605395.1">
    <property type="nucleotide sequence ID" value="NZ_LN999835.1"/>
</dbReference>
<feature type="domain" description="Fe-S metabolism associated" evidence="1">
    <location>
        <begin position="15"/>
        <end position="134"/>
    </location>
</feature>
<dbReference type="KEGG" id="hed:TPER_HE00236"/>
<evidence type="ECO:0000313" key="3">
    <source>
        <dbReference type="Proteomes" id="UP000095477"/>
    </source>
</evidence>
<dbReference type="Gene3D" id="3.90.1010.10">
    <property type="match status" value="1"/>
</dbReference>
<dbReference type="AlphaFoldDB" id="A0A143WTV2"/>
<dbReference type="Pfam" id="PF02657">
    <property type="entry name" value="SufE"/>
    <property type="match status" value="1"/>
</dbReference>
<dbReference type="SUPFAM" id="SSF82649">
    <property type="entry name" value="SufE/NifU"/>
    <property type="match status" value="1"/>
</dbReference>
<sequence>MIANLLPDKDKLLRNFFRCSNWEEKYLYIIELGSYLPPLPLGMRTTDKLIVGCQSQVWIVMVIDTHGAVQLYGDSDAAIVKGLIAMVFIFYQGLTPAEIVTQKVRPFFKALALAQHLTPSRSQGLEAIVRAIRAQATKLLRRY</sequence>
<dbReference type="PANTHER" id="PTHR43597">
    <property type="entry name" value="SULFUR ACCEPTOR PROTEIN CSDE"/>
    <property type="match status" value="1"/>
</dbReference>
<evidence type="ECO:0000313" key="2">
    <source>
        <dbReference type="EMBL" id="CUX97167.1"/>
    </source>
</evidence>
<evidence type="ECO:0000259" key="1">
    <source>
        <dbReference type="Pfam" id="PF02657"/>
    </source>
</evidence>
<protein>
    <submittedName>
        <fullName evidence="2">Cysteine desulfuration protein SufE</fullName>
    </submittedName>
</protein>
<dbReference type="EMBL" id="LN999835">
    <property type="protein sequence ID" value="CUX97167.1"/>
    <property type="molecule type" value="Genomic_DNA"/>
</dbReference>
<dbReference type="InterPro" id="IPR003808">
    <property type="entry name" value="Fe-S_metab-assoc_dom"/>
</dbReference>
<dbReference type="PATRIC" id="fig|1778263.3.peg.234"/>